<accession>A0A0K9Q443</accession>
<dbReference type="Pfam" id="PF00501">
    <property type="entry name" value="AMP-binding"/>
    <property type="match status" value="1"/>
</dbReference>
<keyword evidence="7" id="KW-0812">Transmembrane</keyword>
<evidence type="ECO:0000313" key="11">
    <source>
        <dbReference type="Proteomes" id="UP000036987"/>
    </source>
</evidence>
<evidence type="ECO:0000256" key="6">
    <source>
        <dbReference type="ARBA" id="ARBA00034252"/>
    </source>
</evidence>
<sequence length="560" mass="61836">MSKDGNYIHRSPRPPIDNQIPLNSQNVSMVDFLLVRTRPFSNQSALIDAASGRSLTFEELHSSIRRVSRNLIARHGIKKRDVILIFAPNSINFMVAFLGIVDSGAIATTVNPHYTIYELRKQVDDCGATLVFTVPELWDKVRDLNLPTIMLSTGNMRDAADASVPLTQFTDLLEEAFENPPIPDQCDNLGVTLRNNLNDDNDDKDGVTAALLYSSGTTGVNKGVVLTHMNFISSSVMVMMEQDARGEAPNVWLCFLPMFHISGLCNIAFTSLCMGNTLVVMAKFDMEQMFMLVERYKVNNIFMAPPIMIALAKQGKVTRFDLSSLGRFISGAAPLAKDIIDEVASLYPDVKVIQGYGLTESCGIISLVNPLMGAIPNGSTGTLVSGVEGKVIHTDTFKPLPPHQLGELCFRGPNIMPGYFNNMEATTITLDLEGWLHTGDLGYFDNEGRLYIVDRIKELIKYKGFQVAPAELEGLLLSHPEILDAVVVPLPDDQAGEVPIAYVVRSAQSSLTEKIVQKFITQQVSPFKRLHKVSFVTSVPKSPSGKILRRQIIQKLRSKF</sequence>
<dbReference type="PANTHER" id="PTHR24096">
    <property type="entry name" value="LONG-CHAIN-FATTY-ACID--COA LIGASE"/>
    <property type="match status" value="1"/>
</dbReference>
<feature type="transmembrane region" description="Helical" evidence="7">
    <location>
        <begin position="82"/>
        <end position="101"/>
    </location>
</feature>
<dbReference type="GO" id="GO:0106290">
    <property type="term" value="F:trans-cinnamate-CoA ligase activity"/>
    <property type="evidence" value="ECO:0007669"/>
    <property type="project" value="UniProtKB-ARBA"/>
</dbReference>
<feature type="domain" description="AMP-dependent synthetase/ligase" evidence="8">
    <location>
        <begin position="41"/>
        <end position="420"/>
    </location>
</feature>
<dbReference type="SUPFAM" id="SSF56801">
    <property type="entry name" value="Acetyl-CoA synthetase-like"/>
    <property type="match status" value="1"/>
</dbReference>
<evidence type="ECO:0000259" key="8">
    <source>
        <dbReference type="Pfam" id="PF00501"/>
    </source>
</evidence>
<evidence type="ECO:0000256" key="2">
    <source>
        <dbReference type="ARBA" id="ARBA00012959"/>
    </source>
</evidence>
<comment type="similarity">
    <text evidence="1">Belongs to the ATP-dependent AMP-binding enzyme family.</text>
</comment>
<dbReference type="EMBL" id="LFYR01000090">
    <property type="protein sequence ID" value="KMZ76041.1"/>
    <property type="molecule type" value="Genomic_DNA"/>
</dbReference>
<dbReference type="AlphaFoldDB" id="A0A0K9Q443"/>
<dbReference type="GO" id="GO:0016207">
    <property type="term" value="F:4-coumarate-CoA ligase activity"/>
    <property type="evidence" value="ECO:0007669"/>
    <property type="project" value="UniProtKB-EC"/>
</dbReference>
<keyword evidence="4" id="KW-0547">Nucleotide-binding</keyword>
<dbReference type="Gene3D" id="3.40.50.12780">
    <property type="entry name" value="N-terminal domain of ligase-like"/>
    <property type="match status" value="1"/>
</dbReference>
<dbReference type="InterPro" id="IPR045851">
    <property type="entry name" value="AMP-bd_C_sf"/>
</dbReference>
<keyword evidence="3 10" id="KW-0436">Ligase</keyword>
<dbReference type="GO" id="GO:0005524">
    <property type="term" value="F:ATP binding"/>
    <property type="evidence" value="ECO:0007669"/>
    <property type="project" value="UniProtKB-KW"/>
</dbReference>
<evidence type="ECO:0000256" key="7">
    <source>
        <dbReference type="SAM" id="Phobius"/>
    </source>
</evidence>
<evidence type="ECO:0000313" key="10">
    <source>
        <dbReference type="EMBL" id="KMZ76041.1"/>
    </source>
</evidence>
<comment type="catalytic activity">
    <reaction evidence="6">
        <text>(E)-4-coumarate + ATP + CoA = (E)-4-coumaroyl-CoA + AMP + diphosphate</text>
        <dbReference type="Rhea" id="RHEA:19641"/>
        <dbReference type="ChEBI" id="CHEBI:12876"/>
        <dbReference type="ChEBI" id="CHEBI:30616"/>
        <dbReference type="ChEBI" id="CHEBI:33019"/>
        <dbReference type="ChEBI" id="CHEBI:57287"/>
        <dbReference type="ChEBI" id="CHEBI:85008"/>
        <dbReference type="ChEBI" id="CHEBI:456215"/>
        <dbReference type="EC" id="6.2.1.12"/>
    </reaction>
    <physiologicalReaction direction="left-to-right" evidence="6">
        <dbReference type="Rhea" id="RHEA:19642"/>
    </physiologicalReaction>
</comment>
<name>A0A0K9Q443_ZOSMR</name>
<dbReference type="OrthoDB" id="10253869at2759"/>
<dbReference type="Proteomes" id="UP000036987">
    <property type="component" value="Unassembled WGS sequence"/>
</dbReference>
<dbReference type="FunFam" id="3.30.300.30:FF:000007">
    <property type="entry name" value="4-coumarate--CoA ligase 2"/>
    <property type="match status" value="1"/>
</dbReference>
<dbReference type="Gene3D" id="3.30.300.30">
    <property type="match status" value="1"/>
</dbReference>
<keyword evidence="5" id="KW-0067">ATP-binding</keyword>
<organism evidence="10 11">
    <name type="scientific">Zostera marina</name>
    <name type="common">Eelgrass</name>
    <dbReference type="NCBI Taxonomy" id="29655"/>
    <lineage>
        <taxon>Eukaryota</taxon>
        <taxon>Viridiplantae</taxon>
        <taxon>Streptophyta</taxon>
        <taxon>Embryophyta</taxon>
        <taxon>Tracheophyta</taxon>
        <taxon>Spermatophyta</taxon>
        <taxon>Magnoliopsida</taxon>
        <taxon>Liliopsida</taxon>
        <taxon>Zosteraceae</taxon>
        <taxon>Zostera</taxon>
    </lineage>
</organism>
<dbReference type="Pfam" id="PF13193">
    <property type="entry name" value="AMP-binding_C"/>
    <property type="match status" value="1"/>
</dbReference>
<dbReference type="OMA" id="WMGKYEW"/>
<dbReference type="GO" id="GO:0009698">
    <property type="term" value="P:phenylpropanoid metabolic process"/>
    <property type="evidence" value="ECO:0007669"/>
    <property type="project" value="UniProtKB-ARBA"/>
</dbReference>
<dbReference type="InterPro" id="IPR025110">
    <property type="entry name" value="AMP-bd_C"/>
</dbReference>
<keyword evidence="7" id="KW-0472">Membrane</keyword>
<dbReference type="CDD" id="cd05904">
    <property type="entry name" value="4CL"/>
    <property type="match status" value="1"/>
</dbReference>
<evidence type="ECO:0000256" key="4">
    <source>
        <dbReference type="ARBA" id="ARBA00022741"/>
    </source>
</evidence>
<feature type="domain" description="AMP-binding enzyme C-terminal" evidence="9">
    <location>
        <begin position="471"/>
        <end position="546"/>
    </location>
</feature>
<evidence type="ECO:0000259" key="9">
    <source>
        <dbReference type="Pfam" id="PF13193"/>
    </source>
</evidence>
<dbReference type="PANTHER" id="PTHR24096:SF425">
    <property type="entry name" value="4-COUMARATE--COA LIGASE-LIKE 7"/>
    <property type="match status" value="1"/>
</dbReference>
<reference evidence="11" key="1">
    <citation type="journal article" date="2016" name="Nature">
        <title>The genome of the seagrass Zostera marina reveals angiosperm adaptation to the sea.</title>
        <authorList>
            <person name="Olsen J.L."/>
            <person name="Rouze P."/>
            <person name="Verhelst B."/>
            <person name="Lin Y.-C."/>
            <person name="Bayer T."/>
            <person name="Collen J."/>
            <person name="Dattolo E."/>
            <person name="De Paoli E."/>
            <person name="Dittami S."/>
            <person name="Maumus F."/>
            <person name="Michel G."/>
            <person name="Kersting A."/>
            <person name="Lauritano C."/>
            <person name="Lohaus R."/>
            <person name="Toepel M."/>
            <person name="Tonon T."/>
            <person name="Vanneste K."/>
            <person name="Amirebrahimi M."/>
            <person name="Brakel J."/>
            <person name="Bostroem C."/>
            <person name="Chovatia M."/>
            <person name="Grimwood J."/>
            <person name="Jenkins J.W."/>
            <person name="Jueterbock A."/>
            <person name="Mraz A."/>
            <person name="Stam W.T."/>
            <person name="Tice H."/>
            <person name="Bornberg-Bauer E."/>
            <person name="Green P.J."/>
            <person name="Pearson G.A."/>
            <person name="Procaccini G."/>
            <person name="Duarte C.M."/>
            <person name="Schmutz J."/>
            <person name="Reusch T.B.H."/>
            <person name="Van de Peer Y."/>
        </authorList>
    </citation>
    <scope>NUCLEOTIDE SEQUENCE [LARGE SCALE GENOMIC DNA]</scope>
    <source>
        <strain evidence="11">cv. Finnish</strain>
    </source>
</reference>
<comment type="caution">
    <text evidence="10">The sequence shown here is derived from an EMBL/GenBank/DDBJ whole genome shotgun (WGS) entry which is preliminary data.</text>
</comment>
<proteinExistence type="inferred from homology"/>
<protein>
    <recommendedName>
        <fullName evidence="2">4-coumarate--CoA ligase</fullName>
        <ecNumber evidence="2">6.2.1.12</ecNumber>
    </recommendedName>
</protein>
<dbReference type="InterPro" id="IPR000873">
    <property type="entry name" value="AMP-dep_synth/lig_dom"/>
</dbReference>
<dbReference type="InterPro" id="IPR042099">
    <property type="entry name" value="ANL_N_sf"/>
</dbReference>
<dbReference type="GO" id="GO:0016405">
    <property type="term" value="F:CoA-ligase activity"/>
    <property type="evidence" value="ECO:0000318"/>
    <property type="project" value="GO_Central"/>
</dbReference>
<dbReference type="FunFam" id="3.40.50.12780:FF:000003">
    <property type="entry name" value="Long-chain-fatty-acid--CoA ligase FadD"/>
    <property type="match status" value="1"/>
</dbReference>
<dbReference type="STRING" id="29655.A0A0K9Q443"/>
<dbReference type="EC" id="6.2.1.12" evidence="2"/>
<keyword evidence="11" id="KW-1185">Reference proteome</keyword>
<evidence type="ECO:0000256" key="1">
    <source>
        <dbReference type="ARBA" id="ARBA00006432"/>
    </source>
</evidence>
<keyword evidence="7" id="KW-1133">Transmembrane helix</keyword>
<evidence type="ECO:0000256" key="5">
    <source>
        <dbReference type="ARBA" id="ARBA00022840"/>
    </source>
</evidence>
<evidence type="ECO:0000256" key="3">
    <source>
        <dbReference type="ARBA" id="ARBA00022598"/>
    </source>
</evidence>
<gene>
    <name evidence="10" type="ORF">ZOSMA_107G00380</name>
</gene>